<dbReference type="CDD" id="cd06550">
    <property type="entry name" value="TM_ABC_iron-siderophores_like"/>
    <property type="match status" value="1"/>
</dbReference>
<feature type="transmembrane region" description="Helical" evidence="8">
    <location>
        <begin position="316"/>
        <end position="339"/>
    </location>
</feature>
<gene>
    <name evidence="9" type="ORF">JYP53_08655</name>
</gene>
<keyword evidence="4" id="KW-1003">Cell membrane</keyword>
<keyword evidence="5 8" id="KW-0812">Transmembrane</keyword>
<comment type="caution">
    <text evidence="9">The sequence shown here is derived from an EMBL/GenBank/DDBJ whole genome shotgun (WGS) entry which is preliminary data.</text>
</comment>
<feature type="transmembrane region" description="Helical" evidence="8">
    <location>
        <begin position="249"/>
        <end position="276"/>
    </location>
</feature>
<keyword evidence="7 8" id="KW-0472">Membrane</keyword>
<dbReference type="PANTHER" id="PTHR30472:SF24">
    <property type="entry name" value="FERRIC ENTEROBACTIN TRANSPORT SYSTEM PERMEASE PROTEIN FEPG"/>
    <property type="match status" value="1"/>
</dbReference>
<evidence type="ECO:0000256" key="3">
    <source>
        <dbReference type="ARBA" id="ARBA00022448"/>
    </source>
</evidence>
<protein>
    <submittedName>
        <fullName evidence="9">Iron chelate uptake ABC transporter family permease subunit</fullName>
    </submittedName>
</protein>
<evidence type="ECO:0000256" key="7">
    <source>
        <dbReference type="ARBA" id="ARBA00023136"/>
    </source>
</evidence>
<evidence type="ECO:0000256" key="8">
    <source>
        <dbReference type="SAM" id="Phobius"/>
    </source>
</evidence>
<name>A0ABS3BDR2_9GAMM</name>
<dbReference type="Proteomes" id="UP000664344">
    <property type="component" value="Unassembled WGS sequence"/>
</dbReference>
<evidence type="ECO:0000313" key="10">
    <source>
        <dbReference type="Proteomes" id="UP000664344"/>
    </source>
</evidence>
<dbReference type="Gene3D" id="1.10.3470.10">
    <property type="entry name" value="ABC transporter involved in vitamin B12 uptake, BtuC"/>
    <property type="match status" value="1"/>
</dbReference>
<feature type="transmembrane region" description="Helical" evidence="8">
    <location>
        <begin position="78"/>
        <end position="98"/>
    </location>
</feature>
<accession>A0ABS3BDR2</accession>
<dbReference type="SUPFAM" id="SSF81345">
    <property type="entry name" value="ABC transporter involved in vitamin B12 uptake, BtuC"/>
    <property type="match status" value="1"/>
</dbReference>
<dbReference type="InterPro" id="IPR000522">
    <property type="entry name" value="ABC_transptr_permease_BtuC"/>
</dbReference>
<dbReference type="EMBL" id="JAFKDB010000012">
    <property type="protein sequence ID" value="MBN7769968.1"/>
    <property type="molecule type" value="Genomic_DNA"/>
</dbReference>
<feature type="transmembrane region" description="Helical" evidence="8">
    <location>
        <begin position="288"/>
        <end position="310"/>
    </location>
</feature>
<evidence type="ECO:0000313" key="9">
    <source>
        <dbReference type="EMBL" id="MBN7769968.1"/>
    </source>
</evidence>
<evidence type="ECO:0000256" key="2">
    <source>
        <dbReference type="ARBA" id="ARBA00007935"/>
    </source>
</evidence>
<sequence>MSVSRFPVWQWGPLTIRAPARGAVKTAVFGTLGVFLALALSLTLGEAGLSPDRLLQAFRGEAEPYEHWLFWQSRLPRALTALGVGVALGVAGAIFQSLSRNPLGSPDIIGINAGASAGAVLWLLLVPGMSVAWGALIGVVTVLLLLIPGMGRNGQLSRSLVLMGVAINALAIALVQFALTLVQREQAQQMLGYLAGSLSHRDWQQVTLIATTLAVALPWLLLLSRRLGLLALGRDTAISLGVPLRTTQLLALVLATVLALGAVLCAGPVAFVALVAPHLARWNGKQLALLRSGLIGALLLLGADTLTLILPGTQRLPVGVLTAMLGGAYLAWILFAELFRQRTPS</sequence>
<evidence type="ECO:0000256" key="6">
    <source>
        <dbReference type="ARBA" id="ARBA00022989"/>
    </source>
</evidence>
<evidence type="ECO:0000256" key="4">
    <source>
        <dbReference type="ARBA" id="ARBA00022475"/>
    </source>
</evidence>
<comment type="subcellular location">
    <subcellularLocation>
        <location evidence="1">Cell membrane</location>
        <topology evidence="1">Multi-pass membrane protein</topology>
    </subcellularLocation>
</comment>
<evidence type="ECO:0000256" key="1">
    <source>
        <dbReference type="ARBA" id="ARBA00004651"/>
    </source>
</evidence>
<feature type="transmembrane region" description="Helical" evidence="8">
    <location>
        <begin position="119"/>
        <end position="147"/>
    </location>
</feature>
<feature type="transmembrane region" description="Helical" evidence="8">
    <location>
        <begin position="159"/>
        <end position="182"/>
    </location>
</feature>
<evidence type="ECO:0000256" key="5">
    <source>
        <dbReference type="ARBA" id="ARBA00022692"/>
    </source>
</evidence>
<dbReference type="RefSeq" id="WP_036193629.1">
    <property type="nucleotide sequence ID" value="NZ_JAFKDB010000012.1"/>
</dbReference>
<dbReference type="InterPro" id="IPR037294">
    <property type="entry name" value="ABC_BtuC-like"/>
</dbReference>
<reference evidence="9 10" key="1">
    <citation type="submission" date="2021-02" db="EMBL/GenBank/DDBJ databases">
        <title>PHA producing bacteria isolated from coastal sediment in Guangdong, Shenzhen.</title>
        <authorList>
            <person name="Zheng W."/>
            <person name="Yu S."/>
            <person name="Huang Y."/>
        </authorList>
    </citation>
    <scope>NUCLEOTIDE SEQUENCE [LARGE SCALE GENOMIC DNA]</scope>
    <source>
        <strain evidence="9 10">TN21-5</strain>
    </source>
</reference>
<proteinExistence type="inferred from homology"/>
<organism evidence="9 10">
    <name type="scientific">Marinobacter daepoensis</name>
    <dbReference type="NCBI Taxonomy" id="262077"/>
    <lineage>
        <taxon>Bacteria</taxon>
        <taxon>Pseudomonadati</taxon>
        <taxon>Pseudomonadota</taxon>
        <taxon>Gammaproteobacteria</taxon>
        <taxon>Pseudomonadales</taxon>
        <taxon>Marinobacteraceae</taxon>
        <taxon>Marinobacter</taxon>
    </lineage>
</organism>
<feature type="transmembrane region" description="Helical" evidence="8">
    <location>
        <begin position="203"/>
        <end position="222"/>
    </location>
</feature>
<comment type="similarity">
    <text evidence="2">Belongs to the binding-protein-dependent transport system permease family. FecCD subfamily.</text>
</comment>
<feature type="transmembrane region" description="Helical" evidence="8">
    <location>
        <begin position="27"/>
        <end position="45"/>
    </location>
</feature>
<keyword evidence="10" id="KW-1185">Reference proteome</keyword>
<keyword evidence="6 8" id="KW-1133">Transmembrane helix</keyword>
<keyword evidence="3" id="KW-0813">Transport</keyword>
<dbReference type="PANTHER" id="PTHR30472">
    <property type="entry name" value="FERRIC ENTEROBACTIN TRANSPORT SYSTEM PERMEASE PROTEIN"/>
    <property type="match status" value="1"/>
</dbReference>
<dbReference type="Pfam" id="PF01032">
    <property type="entry name" value="FecCD"/>
    <property type="match status" value="1"/>
</dbReference>